<name>A0A1W0WBE2_HYPEX</name>
<dbReference type="SUPFAM" id="SSF53067">
    <property type="entry name" value="Actin-like ATPase domain"/>
    <property type="match status" value="2"/>
</dbReference>
<protein>
    <submittedName>
        <fullName evidence="1">Pantothenate kinase 1</fullName>
    </submittedName>
</protein>
<keyword evidence="1" id="KW-0808">Transferase</keyword>
<dbReference type="GO" id="GO:0015937">
    <property type="term" value="P:coenzyme A biosynthetic process"/>
    <property type="evidence" value="ECO:0007669"/>
    <property type="project" value="InterPro"/>
</dbReference>
<dbReference type="Gene3D" id="3.30.420.510">
    <property type="match status" value="1"/>
</dbReference>
<dbReference type="InterPro" id="IPR043129">
    <property type="entry name" value="ATPase_NBD"/>
</dbReference>
<evidence type="ECO:0000313" key="2">
    <source>
        <dbReference type="Proteomes" id="UP000192578"/>
    </source>
</evidence>
<dbReference type="Gene3D" id="3.30.420.40">
    <property type="match status" value="1"/>
</dbReference>
<accession>A0A1W0WBE2</accession>
<dbReference type="Proteomes" id="UP000192578">
    <property type="component" value="Unassembled WGS sequence"/>
</dbReference>
<dbReference type="Pfam" id="PF03630">
    <property type="entry name" value="Fumble"/>
    <property type="match status" value="1"/>
</dbReference>
<proteinExistence type="predicted"/>
<sequence length="376" mass="41009">MATDNQKTATQARTTFFGVDMGNSLAKVVYFDVHDSREAQDPETAASSRTIHDYIVSKTEYDHLGAIREEHLTLRDVSVNDRKGTMRFIRFPVIEVDRLIALVQTMKVPTHGVTVVATGMGAYIHQAAVKGTTETDYHTADEFGTMISGLAYLLTHSPRECYFLADPYNKELTRKVYVENEEIAYPFIVCTIGSATSIQIVESPTKFSIVGGSTIGGATFLALACMLTPATTFDEVIELAKKGDNKGTIDKLLGDRGCEYYLDRFAVKIPANFVAIQFGHMLDAERRKSAKAEDIARALIGLITSVVGTALLGTLKGTDIKQVLFAGSFLHNNDIAIQHLTTGLNHAPSPVKGYFLQHEGFCGAIGSLVDLLSSKV</sequence>
<dbReference type="OrthoDB" id="498611at2759"/>
<reference evidence="2" key="1">
    <citation type="submission" date="2017-01" db="EMBL/GenBank/DDBJ databases">
        <title>Comparative genomics of anhydrobiosis in the tardigrade Hypsibius dujardini.</title>
        <authorList>
            <person name="Yoshida Y."/>
            <person name="Koutsovoulos G."/>
            <person name="Laetsch D."/>
            <person name="Stevens L."/>
            <person name="Kumar S."/>
            <person name="Horikawa D."/>
            <person name="Ishino K."/>
            <person name="Komine S."/>
            <person name="Tomita M."/>
            <person name="Blaxter M."/>
            <person name="Arakawa K."/>
        </authorList>
    </citation>
    <scope>NUCLEOTIDE SEQUENCE [LARGE SCALE GENOMIC DNA]</scope>
    <source>
        <strain evidence="2">Z151</strain>
    </source>
</reference>
<organism evidence="1 2">
    <name type="scientific">Hypsibius exemplaris</name>
    <name type="common">Freshwater tardigrade</name>
    <dbReference type="NCBI Taxonomy" id="2072580"/>
    <lineage>
        <taxon>Eukaryota</taxon>
        <taxon>Metazoa</taxon>
        <taxon>Ecdysozoa</taxon>
        <taxon>Tardigrada</taxon>
        <taxon>Eutardigrada</taxon>
        <taxon>Parachela</taxon>
        <taxon>Hypsibioidea</taxon>
        <taxon>Hypsibiidae</taxon>
        <taxon>Hypsibius</taxon>
    </lineage>
</organism>
<dbReference type="GO" id="GO:0004594">
    <property type="term" value="F:pantothenate kinase activity"/>
    <property type="evidence" value="ECO:0007669"/>
    <property type="project" value="TreeGrafter"/>
</dbReference>
<dbReference type="PANTHER" id="PTHR12280:SF30">
    <property type="entry name" value="FUMBLE"/>
    <property type="match status" value="1"/>
</dbReference>
<dbReference type="GO" id="GO:0005829">
    <property type="term" value="C:cytosol"/>
    <property type="evidence" value="ECO:0007669"/>
    <property type="project" value="TreeGrafter"/>
</dbReference>
<comment type="caution">
    <text evidence="1">The sequence shown here is derived from an EMBL/GenBank/DDBJ whole genome shotgun (WGS) entry which is preliminary data.</text>
</comment>
<dbReference type="PANTHER" id="PTHR12280">
    <property type="entry name" value="PANTOTHENATE KINASE"/>
    <property type="match status" value="1"/>
</dbReference>
<dbReference type="GO" id="GO:0005524">
    <property type="term" value="F:ATP binding"/>
    <property type="evidence" value="ECO:0007669"/>
    <property type="project" value="InterPro"/>
</dbReference>
<keyword evidence="1" id="KW-0418">Kinase</keyword>
<gene>
    <name evidence="1" type="ORF">BV898_13180</name>
</gene>
<dbReference type="EMBL" id="MTYJ01000142">
    <property type="protein sequence ID" value="OQV12536.1"/>
    <property type="molecule type" value="Genomic_DNA"/>
</dbReference>
<dbReference type="GO" id="GO:0005634">
    <property type="term" value="C:nucleus"/>
    <property type="evidence" value="ECO:0007669"/>
    <property type="project" value="TreeGrafter"/>
</dbReference>
<evidence type="ECO:0000313" key="1">
    <source>
        <dbReference type="EMBL" id="OQV12536.1"/>
    </source>
</evidence>
<dbReference type="InterPro" id="IPR004567">
    <property type="entry name" value="Type_II_PanK"/>
</dbReference>
<keyword evidence="2" id="KW-1185">Reference proteome</keyword>
<dbReference type="AlphaFoldDB" id="A0A1W0WBE2"/>